<dbReference type="EMBL" id="JANEWF010000034">
    <property type="protein sequence ID" value="MDA8485828.1"/>
    <property type="molecule type" value="Genomic_DNA"/>
</dbReference>
<gene>
    <name evidence="7" type="ORF">NNO07_22390</name>
</gene>
<sequence>MSAGDPVNPHLVGLLYRDHRDWLFSWLRKTVLCPHRAEDVSQDTFLRLLARADLQPPREPRALLATIARGLLVDQFRRNDLERAYLEELAQAPQDLHPNPEEQALILESLREIDRLLGQLSSKARAAFLYNRLDGLGHAEIAERLGVSTSRVRQYLAQGMRQCYIALYGEPT</sequence>
<keyword evidence="8" id="KW-1185">Reference proteome</keyword>
<feature type="domain" description="RNA polymerase sigma factor 70 region 4 type 2" evidence="6">
    <location>
        <begin position="111"/>
        <end position="163"/>
    </location>
</feature>
<dbReference type="NCBIfam" id="NF008889">
    <property type="entry name" value="PRK11924.1-1"/>
    <property type="match status" value="1"/>
</dbReference>
<dbReference type="NCBIfam" id="TIGR02937">
    <property type="entry name" value="sigma70-ECF"/>
    <property type="match status" value="1"/>
</dbReference>
<evidence type="ECO:0000313" key="8">
    <source>
        <dbReference type="Proteomes" id="UP001211689"/>
    </source>
</evidence>
<evidence type="ECO:0000259" key="5">
    <source>
        <dbReference type="Pfam" id="PF04542"/>
    </source>
</evidence>
<dbReference type="InterPro" id="IPR014284">
    <property type="entry name" value="RNA_pol_sigma-70_dom"/>
</dbReference>
<dbReference type="SUPFAM" id="SSF88659">
    <property type="entry name" value="Sigma3 and sigma4 domains of RNA polymerase sigma factors"/>
    <property type="match status" value="1"/>
</dbReference>
<dbReference type="InterPro" id="IPR013324">
    <property type="entry name" value="RNA_pol_sigma_r3/r4-like"/>
</dbReference>
<name>A0ABT4YAC0_METRE</name>
<proteinExistence type="inferred from homology"/>
<organism evidence="7 8">
    <name type="scientific">Metapseudomonas resinovorans</name>
    <name type="common">Pseudomonas resinovorans</name>
    <dbReference type="NCBI Taxonomy" id="53412"/>
    <lineage>
        <taxon>Bacteria</taxon>
        <taxon>Pseudomonadati</taxon>
        <taxon>Pseudomonadota</taxon>
        <taxon>Gammaproteobacteria</taxon>
        <taxon>Pseudomonadales</taxon>
        <taxon>Pseudomonadaceae</taxon>
        <taxon>Metapseudomonas</taxon>
    </lineage>
</organism>
<dbReference type="InterPro" id="IPR013325">
    <property type="entry name" value="RNA_pol_sigma_r2"/>
</dbReference>
<dbReference type="PANTHER" id="PTHR43133:SF63">
    <property type="entry name" value="RNA POLYMERASE SIGMA FACTOR FECI-RELATED"/>
    <property type="match status" value="1"/>
</dbReference>
<dbReference type="Pfam" id="PF04542">
    <property type="entry name" value="Sigma70_r2"/>
    <property type="match status" value="1"/>
</dbReference>
<dbReference type="Proteomes" id="UP001211689">
    <property type="component" value="Unassembled WGS sequence"/>
</dbReference>
<evidence type="ECO:0000256" key="4">
    <source>
        <dbReference type="ARBA" id="ARBA00023163"/>
    </source>
</evidence>
<dbReference type="CDD" id="cd06171">
    <property type="entry name" value="Sigma70_r4"/>
    <property type="match status" value="1"/>
</dbReference>
<dbReference type="Pfam" id="PF08281">
    <property type="entry name" value="Sigma70_r4_2"/>
    <property type="match status" value="1"/>
</dbReference>
<dbReference type="InterPro" id="IPR039425">
    <property type="entry name" value="RNA_pol_sigma-70-like"/>
</dbReference>
<keyword evidence="3" id="KW-0731">Sigma factor</keyword>
<keyword evidence="2" id="KW-0805">Transcription regulation</keyword>
<evidence type="ECO:0000256" key="2">
    <source>
        <dbReference type="ARBA" id="ARBA00023015"/>
    </source>
</evidence>
<dbReference type="InterPro" id="IPR007627">
    <property type="entry name" value="RNA_pol_sigma70_r2"/>
</dbReference>
<dbReference type="RefSeq" id="WP_190828129.1">
    <property type="nucleotide sequence ID" value="NZ_JANEWF010000034.1"/>
</dbReference>
<evidence type="ECO:0000256" key="3">
    <source>
        <dbReference type="ARBA" id="ARBA00023082"/>
    </source>
</evidence>
<reference evidence="7 8" key="1">
    <citation type="submission" date="2022-07" db="EMBL/GenBank/DDBJ databases">
        <title>Genome Analysis of Selected Gammaproteobacteria from Nigerian Food snails.</title>
        <authorList>
            <person name="Okafor A.C."/>
        </authorList>
    </citation>
    <scope>NUCLEOTIDE SEQUENCE [LARGE SCALE GENOMIC DNA]</scope>
    <source>
        <strain evidence="7 8">Awg 2</strain>
    </source>
</reference>
<dbReference type="Gene3D" id="1.10.10.10">
    <property type="entry name" value="Winged helix-like DNA-binding domain superfamily/Winged helix DNA-binding domain"/>
    <property type="match status" value="1"/>
</dbReference>
<accession>A0ABT4YAC0</accession>
<evidence type="ECO:0000313" key="7">
    <source>
        <dbReference type="EMBL" id="MDA8485828.1"/>
    </source>
</evidence>
<comment type="similarity">
    <text evidence="1">Belongs to the sigma-70 factor family. ECF subfamily.</text>
</comment>
<dbReference type="SUPFAM" id="SSF88946">
    <property type="entry name" value="Sigma2 domain of RNA polymerase sigma factors"/>
    <property type="match status" value="1"/>
</dbReference>
<evidence type="ECO:0000256" key="1">
    <source>
        <dbReference type="ARBA" id="ARBA00010641"/>
    </source>
</evidence>
<dbReference type="Gene3D" id="1.10.1740.10">
    <property type="match status" value="1"/>
</dbReference>
<keyword evidence="4" id="KW-0804">Transcription</keyword>
<dbReference type="NCBIfam" id="NF009175">
    <property type="entry name" value="PRK12523.1"/>
    <property type="match status" value="1"/>
</dbReference>
<evidence type="ECO:0000259" key="6">
    <source>
        <dbReference type="Pfam" id="PF08281"/>
    </source>
</evidence>
<feature type="domain" description="RNA polymerase sigma-70 region 2" evidence="5">
    <location>
        <begin position="15"/>
        <end position="80"/>
    </location>
</feature>
<dbReference type="InterPro" id="IPR013249">
    <property type="entry name" value="RNA_pol_sigma70_r4_t2"/>
</dbReference>
<dbReference type="InterPro" id="IPR036388">
    <property type="entry name" value="WH-like_DNA-bd_sf"/>
</dbReference>
<protein>
    <submittedName>
        <fullName evidence="7">RNA polymerase sigma factor</fullName>
    </submittedName>
</protein>
<comment type="caution">
    <text evidence="7">The sequence shown here is derived from an EMBL/GenBank/DDBJ whole genome shotgun (WGS) entry which is preliminary data.</text>
</comment>
<dbReference type="PANTHER" id="PTHR43133">
    <property type="entry name" value="RNA POLYMERASE ECF-TYPE SIGMA FACTO"/>
    <property type="match status" value="1"/>
</dbReference>